<evidence type="ECO:0000313" key="2">
    <source>
        <dbReference type="EMBL" id="PPR04561.1"/>
    </source>
</evidence>
<organism evidence="2 3">
    <name type="scientific">Panaeolus cyanescens</name>
    <dbReference type="NCBI Taxonomy" id="181874"/>
    <lineage>
        <taxon>Eukaryota</taxon>
        <taxon>Fungi</taxon>
        <taxon>Dikarya</taxon>
        <taxon>Basidiomycota</taxon>
        <taxon>Agaricomycotina</taxon>
        <taxon>Agaricomycetes</taxon>
        <taxon>Agaricomycetidae</taxon>
        <taxon>Agaricales</taxon>
        <taxon>Agaricineae</taxon>
        <taxon>Galeropsidaceae</taxon>
        <taxon>Panaeolus</taxon>
    </lineage>
</organism>
<accession>A0A409YNB7</accession>
<dbReference type="InterPro" id="IPR006073">
    <property type="entry name" value="GTP-bd"/>
</dbReference>
<dbReference type="Pfam" id="PF01926">
    <property type="entry name" value="MMR_HSR1"/>
    <property type="match status" value="1"/>
</dbReference>
<dbReference type="InParanoid" id="A0A409YNB7"/>
<dbReference type="Gene3D" id="3.40.50.300">
    <property type="entry name" value="P-loop containing nucleotide triphosphate hydrolases"/>
    <property type="match status" value="1"/>
</dbReference>
<dbReference type="Proteomes" id="UP000284842">
    <property type="component" value="Unassembled WGS sequence"/>
</dbReference>
<reference evidence="2 3" key="1">
    <citation type="journal article" date="2018" name="Evol. Lett.">
        <title>Horizontal gene cluster transfer increased hallucinogenic mushroom diversity.</title>
        <authorList>
            <person name="Reynolds H.T."/>
            <person name="Vijayakumar V."/>
            <person name="Gluck-Thaler E."/>
            <person name="Korotkin H.B."/>
            <person name="Matheny P.B."/>
            <person name="Slot J.C."/>
        </authorList>
    </citation>
    <scope>NUCLEOTIDE SEQUENCE [LARGE SCALE GENOMIC DNA]</scope>
    <source>
        <strain evidence="2 3">2629</strain>
    </source>
</reference>
<dbReference type="GO" id="GO:0005525">
    <property type="term" value="F:GTP binding"/>
    <property type="evidence" value="ECO:0007669"/>
    <property type="project" value="InterPro"/>
</dbReference>
<dbReference type="OrthoDB" id="8954335at2759"/>
<dbReference type="AlphaFoldDB" id="A0A409YNB7"/>
<dbReference type="InterPro" id="IPR027417">
    <property type="entry name" value="P-loop_NTPase"/>
</dbReference>
<evidence type="ECO:0000313" key="3">
    <source>
        <dbReference type="Proteomes" id="UP000284842"/>
    </source>
</evidence>
<dbReference type="EMBL" id="NHTK01000926">
    <property type="protein sequence ID" value="PPR04561.1"/>
    <property type="molecule type" value="Genomic_DNA"/>
</dbReference>
<sequence>MTSRIIQTGGVSVERWSGHLQPEGFRVLLLGATGSGKSSFIEALAGNDHQLGISGGTLDSVTQNVQAFKAVNVQLMGRHDEFRPLYIIDTPGFLDSKMSELEIVNKVKGWMDQNGMWNTICKAEAKERAENHFFQLQDTMWKDEIKDGTNIVKFLNTQLSAIGILTGLDLRRHALVGYFNLHPNGPLAPLVLKELLDRIQNAQQDRRAIIDDRIQLLTFPNHDLESTITPSLRSVDERLANHLRQLVEFGTRLSLNANLQAIA</sequence>
<proteinExistence type="predicted"/>
<gene>
    <name evidence="2" type="ORF">CVT24_012070</name>
</gene>
<dbReference type="SUPFAM" id="SSF52540">
    <property type="entry name" value="P-loop containing nucleoside triphosphate hydrolases"/>
    <property type="match status" value="2"/>
</dbReference>
<evidence type="ECO:0000259" key="1">
    <source>
        <dbReference type="Pfam" id="PF01926"/>
    </source>
</evidence>
<comment type="caution">
    <text evidence="2">The sequence shown here is derived from an EMBL/GenBank/DDBJ whole genome shotgun (WGS) entry which is preliminary data.</text>
</comment>
<keyword evidence="3" id="KW-1185">Reference proteome</keyword>
<protein>
    <recommendedName>
        <fullName evidence="1">G domain-containing protein</fullName>
    </recommendedName>
</protein>
<feature type="domain" description="G" evidence="1">
    <location>
        <begin position="26"/>
        <end position="108"/>
    </location>
</feature>
<name>A0A409YNB7_9AGAR</name>